<evidence type="ECO:0000256" key="2">
    <source>
        <dbReference type="ARBA" id="ARBA00022618"/>
    </source>
</evidence>
<dbReference type="SUPFAM" id="SSF46785">
    <property type="entry name" value="Winged helix' DNA-binding domain"/>
    <property type="match status" value="2"/>
</dbReference>
<evidence type="ECO:0000256" key="1">
    <source>
        <dbReference type="ARBA" id="ARBA00022490"/>
    </source>
</evidence>
<dbReference type="InterPro" id="IPR036388">
    <property type="entry name" value="WH-like_DNA-bd_sf"/>
</dbReference>
<dbReference type="PANTHER" id="PTHR34298">
    <property type="entry name" value="SEGREGATION AND CONDENSATION PROTEIN B"/>
    <property type="match status" value="1"/>
</dbReference>
<dbReference type="NCBIfam" id="TIGR00281">
    <property type="entry name" value="SMC-Scp complex subunit ScpB"/>
    <property type="match status" value="1"/>
</dbReference>
<organism evidence="6 7">
    <name type="scientific">Herbaspirillum chlorophenolicum</name>
    <dbReference type="NCBI Taxonomy" id="211589"/>
    <lineage>
        <taxon>Bacteria</taxon>
        <taxon>Pseudomonadati</taxon>
        <taxon>Pseudomonadota</taxon>
        <taxon>Betaproteobacteria</taxon>
        <taxon>Burkholderiales</taxon>
        <taxon>Oxalobacteraceae</taxon>
        <taxon>Herbaspirillum</taxon>
    </lineage>
</organism>
<protein>
    <submittedName>
        <fullName evidence="6">SMC-Scp complex subunit ScpB</fullName>
    </submittedName>
</protein>
<dbReference type="RefSeq" id="WP_402701215.1">
    <property type="nucleotide sequence ID" value="NZ_JBIUZV010000007.1"/>
</dbReference>
<proteinExistence type="predicted"/>
<sequence>MNIAEAKKVLETALLCTHEPLSINDLKKLYADPESDQASEITADVIRQLLEELRTDWADKGVEVAGLSTGWRFQSRPEMKVYLERLNPEKPPKYTRATLETLAIIAYRQPVTRGDIEEIRGVAVNSQTIKMLEDRGWIESIGHRDVPGRPALFATTRKFLDDLGLTSLEELPPLQSVGGEAAVQGALLELQALEGSGAAVLEGAEEGEADAVEQNGQLALGEPLATGDAVSAVAVAVAEPEANADTAPDDGEMAGQVQHIEQTQEPFEQDVAVTGTDALETADEAAGVHIDTTDQAGEREDKTEPGLHNQDLKNETN</sequence>
<accession>A0ABW8F0R2</accession>
<dbReference type="Gene3D" id="1.10.10.10">
    <property type="entry name" value="Winged helix-like DNA-binding domain superfamily/Winged helix DNA-binding domain"/>
    <property type="match status" value="2"/>
</dbReference>
<dbReference type="EMBL" id="JBIUZV010000007">
    <property type="protein sequence ID" value="MFJ3046886.1"/>
    <property type="molecule type" value="Genomic_DNA"/>
</dbReference>
<name>A0ABW8F0R2_9BURK</name>
<keyword evidence="7" id="KW-1185">Reference proteome</keyword>
<evidence type="ECO:0000256" key="5">
    <source>
        <dbReference type="SAM" id="MobiDB-lite"/>
    </source>
</evidence>
<keyword evidence="4" id="KW-0131">Cell cycle</keyword>
<feature type="compositionally biased region" description="Basic and acidic residues" evidence="5">
    <location>
        <begin position="296"/>
        <end position="317"/>
    </location>
</feature>
<keyword evidence="3" id="KW-0159">Chromosome partition</keyword>
<dbReference type="PANTHER" id="PTHR34298:SF2">
    <property type="entry name" value="SEGREGATION AND CONDENSATION PROTEIN B"/>
    <property type="match status" value="1"/>
</dbReference>
<dbReference type="Pfam" id="PF04079">
    <property type="entry name" value="SMC_ScpB"/>
    <property type="match status" value="1"/>
</dbReference>
<evidence type="ECO:0000256" key="4">
    <source>
        <dbReference type="ARBA" id="ARBA00023306"/>
    </source>
</evidence>
<dbReference type="Proteomes" id="UP001617427">
    <property type="component" value="Unassembled WGS sequence"/>
</dbReference>
<keyword evidence="2" id="KW-0132">Cell division</keyword>
<keyword evidence="1" id="KW-0963">Cytoplasm</keyword>
<dbReference type="InterPro" id="IPR036390">
    <property type="entry name" value="WH_DNA-bd_sf"/>
</dbReference>
<feature type="region of interest" description="Disordered" evidence="5">
    <location>
        <begin position="283"/>
        <end position="317"/>
    </location>
</feature>
<evidence type="ECO:0000256" key="3">
    <source>
        <dbReference type="ARBA" id="ARBA00022829"/>
    </source>
</evidence>
<gene>
    <name evidence="6" type="primary">scpB</name>
    <name evidence="6" type="ORF">ACIPEN_13730</name>
</gene>
<reference evidence="6 7" key="1">
    <citation type="submission" date="2024-10" db="EMBL/GenBank/DDBJ databases">
        <title>The Natural Products Discovery Center: Release of the First 8490 Sequenced Strains for Exploring Actinobacteria Biosynthetic Diversity.</title>
        <authorList>
            <person name="Kalkreuter E."/>
            <person name="Kautsar S.A."/>
            <person name="Yang D."/>
            <person name="Bader C.D."/>
            <person name="Teijaro C.N."/>
            <person name="Fluegel L."/>
            <person name="Davis C.M."/>
            <person name="Simpson J.R."/>
            <person name="Lauterbach L."/>
            <person name="Steele A.D."/>
            <person name="Gui C."/>
            <person name="Meng S."/>
            <person name="Li G."/>
            <person name="Viehrig K."/>
            <person name="Ye F."/>
            <person name="Su P."/>
            <person name="Kiefer A.F."/>
            <person name="Nichols A."/>
            <person name="Cepeda A.J."/>
            <person name="Yan W."/>
            <person name="Fan B."/>
            <person name="Jiang Y."/>
            <person name="Adhikari A."/>
            <person name="Zheng C.-J."/>
            <person name="Schuster L."/>
            <person name="Cowan T.M."/>
            <person name="Smanski M.J."/>
            <person name="Chevrette M.G."/>
            <person name="De Carvalho L.P.S."/>
            <person name="Shen B."/>
        </authorList>
    </citation>
    <scope>NUCLEOTIDE SEQUENCE [LARGE SCALE GENOMIC DNA]</scope>
    <source>
        <strain evidence="6 7">NPDC087045</strain>
    </source>
</reference>
<dbReference type="InterPro" id="IPR005234">
    <property type="entry name" value="ScpB_csome_segregation"/>
</dbReference>
<evidence type="ECO:0000313" key="7">
    <source>
        <dbReference type="Proteomes" id="UP001617427"/>
    </source>
</evidence>
<comment type="caution">
    <text evidence="6">The sequence shown here is derived from an EMBL/GenBank/DDBJ whole genome shotgun (WGS) entry which is preliminary data.</text>
</comment>
<evidence type="ECO:0000313" key="6">
    <source>
        <dbReference type="EMBL" id="MFJ3046886.1"/>
    </source>
</evidence>